<sequence>MLKILFNTKIGAQMLYKKNNLRLMILKKSIEKITKKIIPGIAFGSKSEKSYSNELFKASLSIFEIDFS</sequence>
<dbReference type="AlphaFoldDB" id="A0A3M7PPG2"/>
<reference evidence="1 2" key="1">
    <citation type="journal article" date="2018" name="Sci. Rep.">
        <title>Genomic signatures of local adaptation to the degree of environmental predictability in rotifers.</title>
        <authorList>
            <person name="Franch-Gras L."/>
            <person name="Hahn C."/>
            <person name="Garcia-Roger E.M."/>
            <person name="Carmona M.J."/>
            <person name="Serra M."/>
            <person name="Gomez A."/>
        </authorList>
    </citation>
    <scope>NUCLEOTIDE SEQUENCE [LARGE SCALE GENOMIC DNA]</scope>
    <source>
        <strain evidence="1">HYR1</strain>
    </source>
</reference>
<keyword evidence="2" id="KW-1185">Reference proteome</keyword>
<comment type="caution">
    <text evidence="1">The sequence shown here is derived from an EMBL/GenBank/DDBJ whole genome shotgun (WGS) entry which is preliminary data.</text>
</comment>
<evidence type="ECO:0000313" key="2">
    <source>
        <dbReference type="Proteomes" id="UP000276133"/>
    </source>
</evidence>
<dbReference type="Proteomes" id="UP000276133">
    <property type="component" value="Unassembled WGS sequence"/>
</dbReference>
<name>A0A3M7PPG2_BRAPC</name>
<accession>A0A3M7PPG2</accession>
<evidence type="ECO:0000313" key="1">
    <source>
        <dbReference type="EMBL" id="RNA01012.1"/>
    </source>
</evidence>
<dbReference type="EMBL" id="REGN01009509">
    <property type="protein sequence ID" value="RNA01012.1"/>
    <property type="molecule type" value="Genomic_DNA"/>
</dbReference>
<organism evidence="1 2">
    <name type="scientific">Brachionus plicatilis</name>
    <name type="common">Marine rotifer</name>
    <name type="synonym">Brachionus muelleri</name>
    <dbReference type="NCBI Taxonomy" id="10195"/>
    <lineage>
        <taxon>Eukaryota</taxon>
        <taxon>Metazoa</taxon>
        <taxon>Spiralia</taxon>
        <taxon>Gnathifera</taxon>
        <taxon>Rotifera</taxon>
        <taxon>Eurotatoria</taxon>
        <taxon>Monogononta</taxon>
        <taxon>Pseudotrocha</taxon>
        <taxon>Ploima</taxon>
        <taxon>Brachionidae</taxon>
        <taxon>Brachionus</taxon>
    </lineage>
</organism>
<gene>
    <name evidence="1" type="ORF">BpHYR1_010525</name>
</gene>
<proteinExistence type="predicted"/>
<protein>
    <submittedName>
        <fullName evidence="1">Uncharacterized protein</fullName>
    </submittedName>
</protein>